<keyword evidence="2" id="KW-1185">Reference proteome</keyword>
<evidence type="ECO:0000313" key="1">
    <source>
        <dbReference type="EMBL" id="OJG46203.1"/>
    </source>
</evidence>
<organism evidence="1 2">
    <name type="scientific">Enterococcus hermanniensis</name>
    <dbReference type="NCBI Taxonomy" id="249189"/>
    <lineage>
        <taxon>Bacteria</taxon>
        <taxon>Bacillati</taxon>
        <taxon>Bacillota</taxon>
        <taxon>Bacilli</taxon>
        <taxon>Lactobacillales</taxon>
        <taxon>Enterococcaceae</taxon>
        <taxon>Enterococcus</taxon>
    </lineage>
</organism>
<evidence type="ECO:0000313" key="2">
    <source>
        <dbReference type="Proteomes" id="UP000182077"/>
    </source>
</evidence>
<protein>
    <submittedName>
        <fullName evidence="1">Uncharacterized protein</fullName>
    </submittedName>
</protein>
<proteinExistence type="predicted"/>
<gene>
    <name evidence="1" type="ORF">RV04_GL001369</name>
</gene>
<dbReference type="AlphaFoldDB" id="A0A1L8TPP9"/>
<reference evidence="1 2" key="1">
    <citation type="submission" date="2014-12" db="EMBL/GenBank/DDBJ databases">
        <title>Draft genome sequences of 29 type strains of Enterococci.</title>
        <authorList>
            <person name="Zhong Z."/>
            <person name="Sun Z."/>
            <person name="Liu W."/>
            <person name="Zhang W."/>
            <person name="Zhang H."/>
        </authorList>
    </citation>
    <scope>NUCLEOTIDE SEQUENCE [LARGE SCALE GENOMIC DNA]</scope>
    <source>
        <strain evidence="1 2">DSM 17122</strain>
    </source>
</reference>
<dbReference type="EMBL" id="JXKQ01000003">
    <property type="protein sequence ID" value="OJG46203.1"/>
    <property type="molecule type" value="Genomic_DNA"/>
</dbReference>
<accession>A0A1L8TPP9</accession>
<comment type="caution">
    <text evidence="1">The sequence shown here is derived from an EMBL/GenBank/DDBJ whole genome shotgun (WGS) entry which is preliminary data.</text>
</comment>
<name>A0A1L8TPP9_9ENTE</name>
<dbReference type="Proteomes" id="UP000182077">
    <property type="component" value="Unassembled WGS sequence"/>
</dbReference>
<sequence length="332" mass="37354">MFSPLTINADKKTNQFELQTGGPYLTIGDNTDYTYPEGFLTVHRFFIKDQPDTALFCLNCEVPTGAGNIYVDSGEVDNMAVSWLLKNFNEKYPTAPSPDKQSKSFNNDYAATQIAIWNNTNPENSYVTDNAEVFKLNPEIDQLAKEAKEHLNDIKTTDYLKSLSLNLETKLDNNTQKEIDSGYRSKTKMTIESASTFDSSEMDVDVQFNKPHLFVVSDNKKEDITDKEGVKIALNQEESEVDIHLSQEYYDSLPRKAELMLSIDANITADNNLATYFDTSKGETVDQRLGVFHKQTLSTVLNGTDALTIVKNEKIDITGNKTWEDGNNQDGK</sequence>